<comment type="caution">
    <text evidence="2">The sequence shown here is derived from an EMBL/GenBank/DDBJ whole genome shotgun (WGS) entry which is preliminary data.</text>
</comment>
<dbReference type="Proteomes" id="UP001153269">
    <property type="component" value="Unassembled WGS sequence"/>
</dbReference>
<gene>
    <name evidence="2" type="ORF">PLEPLA_LOCUS20801</name>
</gene>
<evidence type="ECO:0000313" key="2">
    <source>
        <dbReference type="EMBL" id="CAB1432718.1"/>
    </source>
</evidence>
<sequence>MSTGRMPNLSVQKISMKIITGYCFLDLTSPATHTTWEEMSQRPVLSPQARRPHSRKLTQYHVKSEVGGMGGMQQYGHRERSEASCPVELGPGGQIVSVSF</sequence>
<organism evidence="2 3">
    <name type="scientific">Pleuronectes platessa</name>
    <name type="common">European plaice</name>
    <dbReference type="NCBI Taxonomy" id="8262"/>
    <lineage>
        <taxon>Eukaryota</taxon>
        <taxon>Metazoa</taxon>
        <taxon>Chordata</taxon>
        <taxon>Craniata</taxon>
        <taxon>Vertebrata</taxon>
        <taxon>Euteleostomi</taxon>
        <taxon>Actinopterygii</taxon>
        <taxon>Neopterygii</taxon>
        <taxon>Teleostei</taxon>
        <taxon>Neoteleostei</taxon>
        <taxon>Acanthomorphata</taxon>
        <taxon>Carangaria</taxon>
        <taxon>Pleuronectiformes</taxon>
        <taxon>Pleuronectoidei</taxon>
        <taxon>Pleuronectidae</taxon>
        <taxon>Pleuronectes</taxon>
    </lineage>
</organism>
<feature type="region of interest" description="Disordered" evidence="1">
    <location>
        <begin position="38"/>
        <end position="57"/>
    </location>
</feature>
<accession>A0A9N7UMB2</accession>
<protein>
    <submittedName>
        <fullName evidence="2">Uncharacterized protein</fullName>
    </submittedName>
</protein>
<keyword evidence="3" id="KW-1185">Reference proteome</keyword>
<evidence type="ECO:0000256" key="1">
    <source>
        <dbReference type="SAM" id="MobiDB-lite"/>
    </source>
</evidence>
<dbReference type="AlphaFoldDB" id="A0A9N7UMB2"/>
<evidence type="ECO:0000313" key="3">
    <source>
        <dbReference type="Proteomes" id="UP001153269"/>
    </source>
</evidence>
<feature type="region of interest" description="Disordered" evidence="1">
    <location>
        <begin position="67"/>
        <end position="88"/>
    </location>
</feature>
<reference evidence="2" key="1">
    <citation type="submission" date="2020-03" db="EMBL/GenBank/DDBJ databases">
        <authorList>
            <person name="Weist P."/>
        </authorList>
    </citation>
    <scope>NUCLEOTIDE SEQUENCE</scope>
</reference>
<proteinExistence type="predicted"/>
<dbReference type="EMBL" id="CADEAL010001469">
    <property type="protein sequence ID" value="CAB1432718.1"/>
    <property type="molecule type" value="Genomic_DNA"/>
</dbReference>
<name>A0A9N7UMB2_PLEPL</name>